<sequence>MAKLPTTVPTSTPTELPAAADLMVSATQVNNLIKLTFDNILLLAPVPLEEWTLIQPIAMNTEMNTTTLDQMLTNILEETTTDNVTIMNVVLPLPAMDVVLPTPTVDPSIYLATPTMVPSPPIIATIAAARYSMECIGGCSQSVEFSATPARYAIPGTPLVQLPAGITRPNLATFAAAYDPCTCHSSASAKHSNGSNCCTIGASADGYAIIANGSHGCSTAAATEHLNP</sequence>
<organism evidence="1 2">
    <name type="scientific">Romanomermis culicivorax</name>
    <name type="common">Nematode worm</name>
    <dbReference type="NCBI Taxonomy" id="13658"/>
    <lineage>
        <taxon>Eukaryota</taxon>
        <taxon>Metazoa</taxon>
        <taxon>Ecdysozoa</taxon>
        <taxon>Nematoda</taxon>
        <taxon>Enoplea</taxon>
        <taxon>Dorylaimia</taxon>
        <taxon>Mermithida</taxon>
        <taxon>Mermithoidea</taxon>
        <taxon>Mermithidae</taxon>
        <taxon>Romanomermis</taxon>
    </lineage>
</organism>
<evidence type="ECO:0000313" key="2">
    <source>
        <dbReference type="WBParaSite" id="nRc.2.0.1.t22136-RA"/>
    </source>
</evidence>
<keyword evidence="1" id="KW-1185">Reference proteome</keyword>
<accession>A0A915J6Q9</accession>
<name>A0A915J6Q9_ROMCU</name>
<dbReference type="WBParaSite" id="nRc.2.0.1.t22136-RA">
    <property type="protein sequence ID" value="nRc.2.0.1.t22136-RA"/>
    <property type="gene ID" value="nRc.2.0.1.g22136"/>
</dbReference>
<dbReference type="AlphaFoldDB" id="A0A915J6Q9"/>
<dbReference type="Proteomes" id="UP000887565">
    <property type="component" value="Unplaced"/>
</dbReference>
<evidence type="ECO:0000313" key="1">
    <source>
        <dbReference type="Proteomes" id="UP000887565"/>
    </source>
</evidence>
<proteinExistence type="predicted"/>
<reference evidence="2" key="1">
    <citation type="submission" date="2022-11" db="UniProtKB">
        <authorList>
            <consortium name="WormBaseParasite"/>
        </authorList>
    </citation>
    <scope>IDENTIFICATION</scope>
</reference>
<protein>
    <submittedName>
        <fullName evidence="2">Uncharacterized protein</fullName>
    </submittedName>
</protein>